<dbReference type="PANTHER" id="PTHR30354:SF22">
    <property type="entry name" value="HIGH-AFFINITY GLUCONATE TRANSPORTER"/>
    <property type="match status" value="1"/>
</dbReference>
<feature type="transmembrane region" description="Helical" evidence="8">
    <location>
        <begin position="226"/>
        <end position="246"/>
    </location>
</feature>
<dbReference type="PANTHER" id="PTHR30354">
    <property type="entry name" value="GNT FAMILY GLUCONATE TRANSPORTER"/>
    <property type="match status" value="1"/>
</dbReference>
<feature type="transmembrane region" description="Helical" evidence="8">
    <location>
        <begin position="305"/>
        <end position="328"/>
    </location>
</feature>
<comment type="similarity">
    <text evidence="7">Belongs to the GntP permease family.</text>
</comment>
<evidence type="ECO:0000256" key="6">
    <source>
        <dbReference type="ARBA" id="ARBA00023136"/>
    </source>
</evidence>
<organism evidence="9 10">
    <name type="scientific">Sphingomonas bisphenolicum</name>
    <dbReference type="NCBI Taxonomy" id="296544"/>
    <lineage>
        <taxon>Bacteria</taxon>
        <taxon>Pseudomonadati</taxon>
        <taxon>Pseudomonadota</taxon>
        <taxon>Alphaproteobacteria</taxon>
        <taxon>Sphingomonadales</taxon>
        <taxon>Sphingomonadaceae</taxon>
        <taxon>Sphingomonas</taxon>
    </lineage>
</organism>
<dbReference type="NCBIfam" id="TIGR00791">
    <property type="entry name" value="gntP"/>
    <property type="match status" value="1"/>
</dbReference>
<sequence length="488" mass="49615">MRDVVMAAREKGEKDDVNIASVGRSRPCPDKAVHPLGRRTMTPADYRLILSAVIGIALSIVLIIRGRLHPFVGLLCGAFTVGLLAGLPMEDTAKAVEKGAGAILGGTGLVVALGLGLGAMLQLSDGAGGMARAALRLSGVKGAPWASLFTAIVIGLPLFFETGLVLLLPIVASAAAALPAGQNGDTAKLRLMLPALAGLSVVHALVPPHPGPLLAVNALGANLGLTLLYGLIIGIPTAIIAGPLLARFTAPGVALSPPLLDPVKVDVATPSVGRSLAAVLLPVVLIAAGQAVALLPPAVGVHFHWLSWVSDPVVALLVAVLAALPLLFGRRITDRTIQNAIWTEAMTPAGGIILAIGAGGALKQVLVTAGLSDMLVRVADGGAISPLILAWGVSVCIRLATGSATVATITTAGVMQGLVASSGVEPEWMVLAIGAGSLFFSHVNDPGFWLVKSYLGTDMAGTFKTWSIMETVVAIVGLLLVLFASSIF</sequence>
<name>A0ABM7G9Q8_9SPHN</name>
<feature type="transmembrane region" description="Helical" evidence="8">
    <location>
        <begin position="276"/>
        <end position="299"/>
    </location>
</feature>
<keyword evidence="6 8" id="KW-0472">Membrane</keyword>
<evidence type="ECO:0000313" key="10">
    <source>
        <dbReference type="Proteomes" id="UP001059971"/>
    </source>
</evidence>
<accession>A0ABM7G9Q8</accession>
<feature type="transmembrane region" description="Helical" evidence="8">
    <location>
        <begin position="387"/>
        <end position="414"/>
    </location>
</feature>
<keyword evidence="5 8" id="KW-1133">Transmembrane helix</keyword>
<evidence type="ECO:0000256" key="4">
    <source>
        <dbReference type="ARBA" id="ARBA00022692"/>
    </source>
</evidence>
<feature type="transmembrane region" description="Helical" evidence="8">
    <location>
        <begin position="142"/>
        <end position="160"/>
    </location>
</feature>
<keyword evidence="4 8" id="KW-0812">Transmembrane</keyword>
<evidence type="ECO:0000256" key="1">
    <source>
        <dbReference type="ARBA" id="ARBA00004651"/>
    </source>
</evidence>
<evidence type="ECO:0000256" key="2">
    <source>
        <dbReference type="ARBA" id="ARBA00022448"/>
    </source>
</evidence>
<feature type="transmembrane region" description="Helical" evidence="8">
    <location>
        <begin position="463"/>
        <end position="484"/>
    </location>
</feature>
<keyword evidence="2" id="KW-0813">Transport</keyword>
<gene>
    <name evidence="9" type="ORF">SBA_ch2_7940</name>
</gene>
<dbReference type="EMBL" id="AP018818">
    <property type="protein sequence ID" value="BBF72261.1"/>
    <property type="molecule type" value="Genomic_DNA"/>
</dbReference>
<dbReference type="Pfam" id="PF02447">
    <property type="entry name" value="GntP_permease"/>
    <property type="match status" value="1"/>
</dbReference>
<feature type="transmembrane region" description="Helical" evidence="8">
    <location>
        <begin position="46"/>
        <end position="64"/>
    </location>
</feature>
<evidence type="ECO:0000256" key="3">
    <source>
        <dbReference type="ARBA" id="ARBA00022475"/>
    </source>
</evidence>
<feature type="transmembrane region" description="Helical" evidence="8">
    <location>
        <begin position="71"/>
        <end position="89"/>
    </location>
</feature>
<feature type="transmembrane region" description="Helical" evidence="8">
    <location>
        <begin position="426"/>
        <end position="443"/>
    </location>
</feature>
<dbReference type="Proteomes" id="UP001059971">
    <property type="component" value="Chromosome 2"/>
</dbReference>
<feature type="transmembrane region" description="Helical" evidence="8">
    <location>
        <begin position="189"/>
        <end position="206"/>
    </location>
</feature>
<comment type="subcellular location">
    <subcellularLocation>
        <location evidence="1">Cell membrane</location>
        <topology evidence="1">Multi-pass membrane protein</topology>
    </subcellularLocation>
</comment>
<proteinExistence type="inferred from homology"/>
<feature type="transmembrane region" description="Helical" evidence="8">
    <location>
        <begin position="349"/>
        <end position="367"/>
    </location>
</feature>
<evidence type="ECO:0000256" key="5">
    <source>
        <dbReference type="ARBA" id="ARBA00022989"/>
    </source>
</evidence>
<keyword evidence="10" id="KW-1185">Reference proteome</keyword>
<keyword evidence="3" id="KW-1003">Cell membrane</keyword>
<feature type="transmembrane region" description="Helical" evidence="8">
    <location>
        <begin position="101"/>
        <end position="121"/>
    </location>
</feature>
<evidence type="ECO:0000256" key="7">
    <source>
        <dbReference type="ARBA" id="ARBA00049663"/>
    </source>
</evidence>
<protein>
    <submittedName>
        <fullName evidence="9">Gluconate:H+ symporter, GntP family protein</fullName>
    </submittedName>
</protein>
<dbReference type="InterPro" id="IPR003474">
    <property type="entry name" value="Glcn_transporter"/>
</dbReference>
<evidence type="ECO:0000256" key="8">
    <source>
        <dbReference type="SAM" id="Phobius"/>
    </source>
</evidence>
<evidence type="ECO:0000313" key="9">
    <source>
        <dbReference type="EMBL" id="BBF72261.1"/>
    </source>
</evidence>
<reference evidence="9" key="1">
    <citation type="submission" date="2018-07" db="EMBL/GenBank/DDBJ databases">
        <title>Complete genome sequence of Sphingomonas bisphenolicum strain AO1, a bisphenol A degradative bacterium isolated from Japanese farm field.</title>
        <authorList>
            <person name="Murakami M."/>
            <person name="Koh M."/>
            <person name="Koba S."/>
            <person name="Matsumura Y."/>
        </authorList>
    </citation>
    <scope>NUCLEOTIDE SEQUENCE</scope>
    <source>
        <strain evidence="9">AO1</strain>
    </source>
</reference>